<evidence type="ECO:0000313" key="2">
    <source>
        <dbReference type="EMBL" id="TCP26322.1"/>
    </source>
</evidence>
<evidence type="ECO:0000313" key="3">
    <source>
        <dbReference type="Proteomes" id="UP000295733"/>
    </source>
</evidence>
<evidence type="ECO:0000256" key="1">
    <source>
        <dbReference type="SAM" id="MobiDB-lite"/>
    </source>
</evidence>
<sequence>MTDTAPKARYIADFLRPAAIATPLIRVGAFGDGGYLLPNDLNGIAACYSPGVSRQSTFELDLAKHGIPSFMADGSIDGPAIDIPGSTFTRRFVGPEDTPDRMSIATWVAQTDPAPGADLLLQMDIEGDEYTTLAAVPDDLLDRFRIIVLELHRLPSILSKDISFQRARRAIDKLRSRFQAVHLHTNNASGTVELDGTQIPRVVEVTLLRKDRVTVTGPVTTLPHPLDRRHRLHQPDIPVPPAWLGAADQSAPGASS</sequence>
<organism evidence="2 3">
    <name type="scientific">Rhodovulum adriaticum</name>
    <name type="common">Rhodopseudomonas adriatica</name>
    <dbReference type="NCBI Taxonomy" id="35804"/>
    <lineage>
        <taxon>Bacteria</taxon>
        <taxon>Pseudomonadati</taxon>
        <taxon>Pseudomonadota</taxon>
        <taxon>Alphaproteobacteria</taxon>
        <taxon>Rhodobacterales</taxon>
        <taxon>Paracoccaceae</taxon>
        <taxon>Rhodovulum</taxon>
    </lineage>
</organism>
<dbReference type="AlphaFoldDB" id="A0A4R2NWG5"/>
<comment type="caution">
    <text evidence="2">The sequence shown here is derived from an EMBL/GenBank/DDBJ whole genome shotgun (WGS) entry which is preliminary data.</text>
</comment>
<dbReference type="RefSeq" id="WP_132600168.1">
    <property type="nucleotide sequence ID" value="NZ_NRRP01000025.1"/>
</dbReference>
<reference evidence="2 3" key="1">
    <citation type="submission" date="2019-03" db="EMBL/GenBank/DDBJ databases">
        <title>Genomic Encyclopedia of Type Strains, Phase IV (KMG-IV): sequencing the most valuable type-strain genomes for metagenomic binning, comparative biology and taxonomic classification.</title>
        <authorList>
            <person name="Goeker M."/>
        </authorList>
    </citation>
    <scope>NUCLEOTIDE SEQUENCE [LARGE SCALE GENOMIC DNA]</scope>
    <source>
        <strain evidence="2 3">DSM 2781</strain>
    </source>
</reference>
<proteinExistence type="predicted"/>
<dbReference type="EMBL" id="SLXL01000002">
    <property type="protein sequence ID" value="TCP26322.1"/>
    <property type="molecule type" value="Genomic_DNA"/>
</dbReference>
<gene>
    <name evidence="2" type="ORF">EV656_102287</name>
</gene>
<dbReference type="OrthoDB" id="6310850at2"/>
<dbReference type="Proteomes" id="UP000295733">
    <property type="component" value="Unassembled WGS sequence"/>
</dbReference>
<feature type="region of interest" description="Disordered" evidence="1">
    <location>
        <begin position="226"/>
        <end position="256"/>
    </location>
</feature>
<name>A0A4R2NWG5_RHOAD</name>
<accession>A0A4R2NWG5</accession>
<evidence type="ECO:0008006" key="4">
    <source>
        <dbReference type="Google" id="ProtNLM"/>
    </source>
</evidence>
<keyword evidence="3" id="KW-1185">Reference proteome</keyword>
<protein>
    <recommendedName>
        <fullName evidence="4">Methyltransferase FkbM-like protein</fullName>
    </recommendedName>
</protein>